<organism evidence="2 3">
    <name type="scientific">Lentisphaera araneosa HTCC2155</name>
    <dbReference type="NCBI Taxonomy" id="313628"/>
    <lineage>
        <taxon>Bacteria</taxon>
        <taxon>Pseudomonadati</taxon>
        <taxon>Lentisphaerota</taxon>
        <taxon>Lentisphaeria</taxon>
        <taxon>Lentisphaerales</taxon>
        <taxon>Lentisphaeraceae</taxon>
        <taxon>Lentisphaera</taxon>
    </lineage>
</organism>
<comment type="caution">
    <text evidence="2">The sequence shown here is derived from an EMBL/GenBank/DDBJ whole genome shotgun (WGS) entry which is preliminary data.</text>
</comment>
<accession>A6DN37</accession>
<sequence length="702" mass="78840">MRLLSKKIIVLMSLVFSSLFIYAEEATFYVSLDGDDKNLGSKTQAFRTLERAQKAIQNLRAIPVGGAKVILRGGIYQRSTSFKLTEADSGRGGATVTYMSAPGELATLFGGRILKREWFSPVTKPAVLKRLISAKAQTKLLKCNLKAHAISEYGALKRRGFSLPTPQPPLQLFVNGKQMTLARYPNEGHMRIAKVLDMGPKRNDKNFNKQGGIFTYSDKRPGLWGTEQDIWLNGVFSKDWEWSFNKVARIEEKTAKITLAYGEVSGLLNWKKDFFYAENILEEIDMPGEYFIDRNEGILYILPPADFDNAHIAVSTLRQSMVELDGAEYLSFQGIRFDTSRKSAIEGKGKAIGIKSCEIARHGISAIRLKGEGHMIESCDIYQIGGTAISLDGGDWETLKASGCVVENTHIHHWGEWQRVYCPGVTLRGVGHVVRHSEFDNFPHNAIEIRGNDHLIEYNLFHNGPSDFKDMGVIYGNMGTKPHHRGTIIRRNFFRAVASEKPKQNAVYPDNGTMGWLIEENIFYKTGNTGPKPMGAIMTNGGSYLTIRNNMFIDCASTFIQSYFLATWNKKAVKSYEKKWLALMESYNFDTMPHGRRYPGLVNLLEEDRIQPDSCVFERNLIWNPSVPLKHEGFFTTKGGPTNLVKARANHIAKKDPGFINWKAGEFSLRKDAPVLKSIPGFKLIPFEKIGRKGPVGPSSRP</sequence>
<dbReference type="SUPFAM" id="SSF51126">
    <property type="entry name" value="Pectin lyase-like"/>
    <property type="match status" value="1"/>
</dbReference>
<feature type="signal peptide" evidence="1">
    <location>
        <begin position="1"/>
        <end position="23"/>
    </location>
</feature>
<dbReference type="PANTHER" id="PTHR36453:SF1">
    <property type="entry name" value="RIGHT HANDED BETA HELIX DOMAIN-CONTAINING PROTEIN"/>
    <property type="match status" value="1"/>
</dbReference>
<name>A6DN37_9BACT</name>
<dbReference type="EMBL" id="ABCK01000012">
    <property type="protein sequence ID" value="EDM27073.1"/>
    <property type="molecule type" value="Genomic_DNA"/>
</dbReference>
<keyword evidence="1" id="KW-0732">Signal</keyword>
<reference evidence="2 3" key="1">
    <citation type="journal article" date="2010" name="J. Bacteriol.">
        <title>Genome sequence of Lentisphaera araneosa HTCC2155T, the type species of the order Lentisphaerales in the phylum Lentisphaerae.</title>
        <authorList>
            <person name="Thrash J.C."/>
            <person name="Cho J.C."/>
            <person name="Vergin K.L."/>
            <person name="Morris R.M."/>
            <person name="Giovannoni S.J."/>
        </authorList>
    </citation>
    <scope>NUCLEOTIDE SEQUENCE [LARGE SCALE GENOMIC DNA]</scope>
    <source>
        <strain evidence="2 3">HTCC2155</strain>
    </source>
</reference>
<keyword evidence="3" id="KW-1185">Reference proteome</keyword>
<dbReference type="STRING" id="313628.LNTAR_07509"/>
<dbReference type="eggNOG" id="COG3420">
    <property type="taxonomic scope" value="Bacteria"/>
</dbReference>
<dbReference type="InterPro" id="IPR012334">
    <property type="entry name" value="Pectin_lyas_fold"/>
</dbReference>
<dbReference type="Gene3D" id="2.160.20.10">
    <property type="entry name" value="Single-stranded right-handed beta-helix, Pectin lyase-like"/>
    <property type="match status" value="2"/>
</dbReference>
<dbReference type="InterPro" id="IPR011050">
    <property type="entry name" value="Pectin_lyase_fold/virulence"/>
</dbReference>
<dbReference type="Proteomes" id="UP000004947">
    <property type="component" value="Unassembled WGS sequence"/>
</dbReference>
<gene>
    <name evidence="2" type="ORF">LNTAR_07509</name>
</gene>
<dbReference type="AlphaFoldDB" id="A6DN37"/>
<evidence type="ECO:0000313" key="3">
    <source>
        <dbReference type="Proteomes" id="UP000004947"/>
    </source>
</evidence>
<evidence type="ECO:0000256" key="1">
    <source>
        <dbReference type="SAM" id="SignalP"/>
    </source>
</evidence>
<protein>
    <submittedName>
        <fullName evidence="2">Uncharacterized protein</fullName>
    </submittedName>
</protein>
<feature type="chain" id="PRO_5002694575" evidence="1">
    <location>
        <begin position="24"/>
        <end position="702"/>
    </location>
</feature>
<dbReference type="PANTHER" id="PTHR36453">
    <property type="entry name" value="SECRETED PROTEIN-RELATED"/>
    <property type="match status" value="1"/>
</dbReference>
<proteinExistence type="predicted"/>
<evidence type="ECO:0000313" key="2">
    <source>
        <dbReference type="EMBL" id="EDM27073.1"/>
    </source>
</evidence>